<evidence type="ECO:0000256" key="6">
    <source>
        <dbReference type="ARBA" id="ARBA00023242"/>
    </source>
</evidence>
<dbReference type="Pfam" id="PF04427">
    <property type="entry name" value="Brix"/>
    <property type="match status" value="1"/>
</dbReference>
<dbReference type="Gene3D" id="3.40.50.10480">
    <property type="entry name" value="Probable brix-domain ribosomal biogenesis protein"/>
    <property type="match status" value="1"/>
</dbReference>
<comment type="subcellular location">
    <subcellularLocation>
        <location evidence="2">Nucleus</location>
        <location evidence="2">Nucleolus</location>
    </subcellularLocation>
</comment>
<comment type="function">
    <text evidence="1">Required for biogenesis of the 60S ribosomal subunit.</text>
</comment>
<dbReference type="SUPFAM" id="SSF52954">
    <property type="entry name" value="Class II aaRS ABD-related"/>
    <property type="match status" value="1"/>
</dbReference>
<feature type="domain" description="Brix" evidence="9">
    <location>
        <begin position="44"/>
        <end position="234"/>
    </location>
</feature>
<reference evidence="10" key="1">
    <citation type="journal article" date="2024" name="Gigascience">
        <title>Chromosome-level genome of the poultry shaft louse Menopon gallinae provides insight into the host-switching and adaptive evolution of parasitic lice.</title>
        <authorList>
            <person name="Xu Y."/>
            <person name="Ma L."/>
            <person name="Liu S."/>
            <person name="Liang Y."/>
            <person name="Liu Q."/>
            <person name="He Z."/>
            <person name="Tian L."/>
            <person name="Duan Y."/>
            <person name="Cai W."/>
            <person name="Li H."/>
            <person name="Song F."/>
        </authorList>
    </citation>
    <scope>NUCLEOTIDE SEQUENCE</scope>
    <source>
        <strain evidence="10">Cailab_2023a</strain>
    </source>
</reference>
<feature type="region of interest" description="Disordered" evidence="8">
    <location>
        <begin position="305"/>
        <end position="329"/>
    </location>
</feature>
<dbReference type="InterPro" id="IPR026532">
    <property type="entry name" value="BRX1"/>
</dbReference>
<evidence type="ECO:0000259" key="9">
    <source>
        <dbReference type="PROSITE" id="PS50833"/>
    </source>
</evidence>
<evidence type="ECO:0000256" key="2">
    <source>
        <dbReference type="ARBA" id="ARBA00004604"/>
    </source>
</evidence>
<evidence type="ECO:0000313" key="10">
    <source>
        <dbReference type="EMBL" id="KAL0277883.1"/>
    </source>
</evidence>
<dbReference type="SMART" id="SM00879">
    <property type="entry name" value="Brix"/>
    <property type="match status" value="1"/>
</dbReference>
<evidence type="ECO:0000256" key="7">
    <source>
        <dbReference type="ARBA" id="ARBA00080845"/>
    </source>
</evidence>
<evidence type="ECO:0000256" key="5">
    <source>
        <dbReference type="ARBA" id="ARBA00022517"/>
    </source>
</evidence>
<name>A0AAW2I7X9_9NEOP</name>
<proteinExistence type="inferred from homology"/>
<dbReference type="EMBL" id="JARGDH010000002">
    <property type="protein sequence ID" value="KAL0277883.1"/>
    <property type="molecule type" value="Genomic_DNA"/>
</dbReference>
<evidence type="ECO:0000256" key="3">
    <source>
        <dbReference type="ARBA" id="ARBA00006369"/>
    </source>
</evidence>
<feature type="region of interest" description="Disordered" evidence="8">
    <location>
        <begin position="1"/>
        <end position="38"/>
    </location>
</feature>
<sequence>MKSKKKSLKRKLEEDDVEEKGELPPQVRHSDEPPPKKTKWINKQRVLVLAMRGITHIHRHLMEDIRTLLPHSKRDNKVEKGNDNLSIINEIAESKNCNKCILFENRRKSDLYMWFANVGVGPTIKFAVESVYTMKELKLTGNCLKGSRPILAFDETFSKEPHYMLMKELFIQIFSTPNYHPKSQPFIDHVFNFSIVDNRIWFRNFQILSEDGALVEIGPRFVLNPIKLFAGSFGGEVLWENPNYISLTMYRRQLSKVKANRYMDRKDQKEHRKATKPQNVYEEDPFFSTFRNETVETVENIENKMKKQTKEKKKMRKKKLKQMKQILSL</sequence>
<dbReference type="GO" id="GO:0005730">
    <property type="term" value="C:nucleolus"/>
    <property type="evidence" value="ECO:0007669"/>
    <property type="project" value="UniProtKB-SubCell"/>
</dbReference>
<dbReference type="GO" id="GO:0000027">
    <property type="term" value="P:ribosomal large subunit assembly"/>
    <property type="evidence" value="ECO:0007669"/>
    <property type="project" value="TreeGrafter"/>
</dbReference>
<evidence type="ECO:0000256" key="1">
    <source>
        <dbReference type="ARBA" id="ARBA00003439"/>
    </source>
</evidence>
<dbReference type="InterPro" id="IPR007109">
    <property type="entry name" value="Brix"/>
</dbReference>
<keyword evidence="5" id="KW-0690">Ribosome biogenesis</keyword>
<dbReference type="PANTHER" id="PTHR13634:SF0">
    <property type="entry name" value="RIBOSOME BIOGENESIS PROTEIN BRX1 HOMOLOG"/>
    <property type="match status" value="1"/>
</dbReference>
<comment type="similarity">
    <text evidence="3">Belongs to the BRX1 family.</text>
</comment>
<evidence type="ECO:0000256" key="4">
    <source>
        <dbReference type="ARBA" id="ARBA00020522"/>
    </source>
</evidence>
<comment type="caution">
    <text evidence="10">The sequence shown here is derived from an EMBL/GenBank/DDBJ whole genome shotgun (WGS) entry which is preliminary data.</text>
</comment>
<protein>
    <recommendedName>
        <fullName evidence="4">Ribosome biogenesis protein BRX1 homolog</fullName>
    </recommendedName>
    <alternativeName>
        <fullName evidence="7">Brix domain-containing protein 2 homolog</fullName>
    </alternativeName>
</protein>
<feature type="compositionally biased region" description="Basic residues" evidence="8">
    <location>
        <begin position="306"/>
        <end position="322"/>
    </location>
</feature>
<dbReference type="FunFam" id="3.40.50.10480:FF:000003">
    <property type="entry name" value="Ribosome biogenesis protein BRX1"/>
    <property type="match status" value="1"/>
</dbReference>
<dbReference type="PROSITE" id="PS50833">
    <property type="entry name" value="BRIX"/>
    <property type="match status" value="1"/>
</dbReference>
<dbReference type="PANTHER" id="PTHR13634">
    <property type="entry name" value="RIBOSOME BIOGENESIS PROTEIN BRIX"/>
    <property type="match status" value="1"/>
</dbReference>
<evidence type="ECO:0000256" key="8">
    <source>
        <dbReference type="SAM" id="MobiDB-lite"/>
    </source>
</evidence>
<keyword evidence="6" id="KW-0539">Nucleus</keyword>
<dbReference type="AlphaFoldDB" id="A0AAW2I7X9"/>
<dbReference type="GO" id="GO:0019843">
    <property type="term" value="F:rRNA binding"/>
    <property type="evidence" value="ECO:0007669"/>
    <property type="project" value="InterPro"/>
</dbReference>
<gene>
    <name evidence="10" type="ORF">PYX00_005006</name>
</gene>
<accession>A0AAW2I7X9</accession>
<dbReference type="GO" id="GO:0006364">
    <property type="term" value="P:rRNA processing"/>
    <property type="evidence" value="ECO:0007669"/>
    <property type="project" value="InterPro"/>
</dbReference>
<organism evidence="10">
    <name type="scientific">Menopon gallinae</name>
    <name type="common">poultry shaft louse</name>
    <dbReference type="NCBI Taxonomy" id="328185"/>
    <lineage>
        <taxon>Eukaryota</taxon>
        <taxon>Metazoa</taxon>
        <taxon>Ecdysozoa</taxon>
        <taxon>Arthropoda</taxon>
        <taxon>Hexapoda</taxon>
        <taxon>Insecta</taxon>
        <taxon>Pterygota</taxon>
        <taxon>Neoptera</taxon>
        <taxon>Paraneoptera</taxon>
        <taxon>Psocodea</taxon>
        <taxon>Troctomorpha</taxon>
        <taxon>Phthiraptera</taxon>
        <taxon>Amblycera</taxon>
        <taxon>Menoponidae</taxon>
        <taxon>Menopon</taxon>
    </lineage>
</organism>